<organism evidence="5 6">
    <name type="scientific">Halovivax asiaticus JCM 14624</name>
    <dbReference type="NCBI Taxonomy" id="1227490"/>
    <lineage>
        <taxon>Archaea</taxon>
        <taxon>Methanobacteriati</taxon>
        <taxon>Methanobacteriota</taxon>
        <taxon>Stenosarchaea group</taxon>
        <taxon>Halobacteria</taxon>
        <taxon>Halobacteriales</taxon>
        <taxon>Natrialbaceae</taxon>
        <taxon>Halovivax</taxon>
    </lineage>
</organism>
<protein>
    <recommendedName>
        <fullName evidence="4">Fe/B12 periplasmic-binding domain-containing protein</fullName>
    </recommendedName>
</protein>
<comment type="caution">
    <text evidence="5">The sequence shown here is derived from an EMBL/GenBank/DDBJ whole genome shotgun (WGS) entry which is preliminary data.</text>
</comment>
<gene>
    <name evidence="5" type="ORF">C479_11230</name>
</gene>
<dbReference type="PANTHER" id="PTHR30532:SF1">
    <property type="entry name" value="IRON(3+)-HYDROXAMATE-BINDING PROTEIN FHUD"/>
    <property type="match status" value="1"/>
</dbReference>
<evidence type="ECO:0000313" key="5">
    <source>
        <dbReference type="EMBL" id="ELZ09390.1"/>
    </source>
</evidence>
<evidence type="ECO:0000313" key="6">
    <source>
        <dbReference type="Proteomes" id="UP000011560"/>
    </source>
</evidence>
<dbReference type="InterPro" id="IPR051313">
    <property type="entry name" value="Bact_iron-sidero_bind"/>
</dbReference>
<sequence>MLRATGATASVGLIAGCLTKGDGTDEAEADGSYSVTMEPVGTVEFDSVPEAWVPYTGDYADMGVALGQADGLSAIGIRARYGTHYYDEIPGVSVDESELTELWQGSTDREIFYALEADVHVIDPNFMINRLGWDQGKIDEIENGVAPFVGNTIFSGSYPWHDYAQYTLYEAFEKIADLFQARDRYEAFASLHDEVLADVQSRLPDERPDVAILFPAEVPPESFYPYVIDDGTQSKQWNDLGVGRALAESHVADFHESRGTIDYETLLEVDPDVIAIRQDDGVIDEDFESQIVDHMKDHSVAKKLTAVQTDRVIPGGMIYQGPIINLFQLEDAAQRLFPDEFGGEELFDRAAVGDIVAEDS</sequence>
<evidence type="ECO:0000256" key="3">
    <source>
        <dbReference type="ARBA" id="ARBA00022729"/>
    </source>
</evidence>
<reference evidence="5 6" key="1">
    <citation type="journal article" date="2014" name="PLoS Genet.">
        <title>Phylogenetically driven sequencing of extremely halophilic archaea reveals strategies for static and dynamic osmo-response.</title>
        <authorList>
            <person name="Becker E.A."/>
            <person name="Seitzer P.M."/>
            <person name="Tritt A."/>
            <person name="Larsen D."/>
            <person name="Krusor M."/>
            <person name="Yao A.I."/>
            <person name="Wu D."/>
            <person name="Madern D."/>
            <person name="Eisen J.A."/>
            <person name="Darling A.E."/>
            <person name="Facciotti M.T."/>
        </authorList>
    </citation>
    <scope>NUCLEOTIDE SEQUENCE [LARGE SCALE GENOMIC DNA]</scope>
    <source>
        <strain evidence="5 6">JCM 14624</strain>
    </source>
</reference>
<dbReference type="AlphaFoldDB" id="M0BEW8"/>
<evidence type="ECO:0000256" key="1">
    <source>
        <dbReference type="ARBA" id="ARBA00004196"/>
    </source>
</evidence>
<dbReference type="EMBL" id="AOIQ01000017">
    <property type="protein sequence ID" value="ELZ09390.1"/>
    <property type="molecule type" value="Genomic_DNA"/>
</dbReference>
<proteinExistence type="predicted"/>
<dbReference type="PATRIC" id="fig|1227490.4.peg.2293"/>
<dbReference type="Gene3D" id="3.40.50.1980">
    <property type="entry name" value="Nitrogenase molybdenum iron protein domain"/>
    <property type="match status" value="2"/>
</dbReference>
<feature type="domain" description="Fe/B12 periplasmic-binding" evidence="4">
    <location>
        <begin position="156"/>
        <end position="313"/>
    </location>
</feature>
<dbReference type="Pfam" id="PF01497">
    <property type="entry name" value="Peripla_BP_2"/>
    <property type="match status" value="1"/>
</dbReference>
<dbReference type="SUPFAM" id="SSF53807">
    <property type="entry name" value="Helical backbone' metal receptor"/>
    <property type="match status" value="1"/>
</dbReference>
<dbReference type="PROSITE" id="PS51257">
    <property type="entry name" value="PROKAR_LIPOPROTEIN"/>
    <property type="match status" value="1"/>
</dbReference>
<keyword evidence="2" id="KW-0813">Transport</keyword>
<keyword evidence="3" id="KW-0732">Signal</keyword>
<dbReference type="InterPro" id="IPR002491">
    <property type="entry name" value="ABC_transptr_periplasmic_BD"/>
</dbReference>
<comment type="subcellular location">
    <subcellularLocation>
        <location evidence="1">Cell envelope</location>
    </subcellularLocation>
</comment>
<dbReference type="PANTHER" id="PTHR30532">
    <property type="entry name" value="IRON III DICITRATE-BINDING PERIPLASMIC PROTEIN"/>
    <property type="match status" value="1"/>
</dbReference>
<evidence type="ECO:0000259" key="4">
    <source>
        <dbReference type="Pfam" id="PF01497"/>
    </source>
</evidence>
<keyword evidence="6" id="KW-1185">Reference proteome</keyword>
<evidence type="ECO:0000256" key="2">
    <source>
        <dbReference type="ARBA" id="ARBA00022448"/>
    </source>
</evidence>
<accession>M0BEW8</accession>
<dbReference type="Proteomes" id="UP000011560">
    <property type="component" value="Unassembled WGS sequence"/>
</dbReference>
<name>M0BEW8_9EURY</name>